<comment type="caution">
    <text evidence="4">The sequence shown here is derived from an EMBL/GenBank/DDBJ whole genome shotgun (WGS) entry which is preliminary data.</text>
</comment>
<evidence type="ECO:0000259" key="3">
    <source>
        <dbReference type="Pfam" id="PF10432"/>
    </source>
</evidence>
<dbReference type="Proteomes" id="UP001501303">
    <property type="component" value="Unassembled WGS sequence"/>
</dbReference>
<dbReference type="RefSeq" id="WP_344263467.1">
    <property type="nucleotide sequence ID" value="NZ_BAAAMJ010000034.1"/>
</dbReference>
<evidence type="ECO:0000313" key="5">
    <source>
        <dbReference type="Proteomes" id="UP001501303"/>
    </source>
</evidence>
<sequence>MIDESQLDDPDAVVRADLRGLLRTVASSGAQVRTAARSAEETPLARLRPEGTPQHILVAGPGPAVPLAVDLLAALAGHAVRVTRVRPTGVLADPGALRWALPRWAGPMDLVLLLTPEGSEPGLTELLEQAYRRGCSVVAVCPEGSPLAVTTSHRRNLAVPLTSAPHQEPPGHPAAPGPHWSLITPLLMLGDRLGLFSADSTVLRAVADRLDAVAERCGPATVTEDNPAKTLATECEGSLPLLWSEGPLSRAAARHAAATCIALSGRPALTARLPEAMTAHGMLLNAGRTAGAGTDDFFRDRLEEPAPLLPRVVLLSDEPSLPGSGTSADAARELAAAQGVPISELEAAHDGSPLQTLAEVLAQLDFTAVYLALTEGTGS</sequence>
<comment type="similarity">
    <text evidence="1">Belongs to the PGI/PMI family.</text>
</comment>
<evidence type="ECO:0000256" key="2">
    <source>
        <dbReference type="ARBA" id="ARBA00023235"/>
    </source>
</evidence>
<name>A0ABN2PKU0_9ACTN</name>
<reference evidence="4 5" key="1">
    <citation type="journal article" date="2019" name="Int. J. Syst. Evol. Microbiol.">
        <title>The Global Catalogue of Microorganisms (GCM) 10K type strain sequencing project: providing services to taxonomists for standard genome sequencing and annotation.</title>
        <authorList>
            <consortium name="The Broad Institute Genomics Platform"/>
            <consortium name="The Broad Institute Genome Sequencing Center for Infectious Disease"/>
            <person name="Wu L."/>
            <person name="Ma J."/>
        </authorList>
    </citation>
    <scope>NUCLEOTIDE SEQUENCE [LARGE SCALE GENOMIC DNA]</scope>
    <source>
        <strain evidence="4 5">JCM 13581</strain>
    </source>
</reference>
<keyword evidence="5" id="KW-1185">Reference proteome</keyword>
<dbReference type="InterPro" id="IPR019490">
    <property type="entry name" value="Glu6P/Mann6P_isomerase_C"/>
</dbReference>
<proteinExistence type="inferred from homology"/>
<organism evidence="4 5">
    <name type="scientific">Streptomyces sodiiphilus</name>
    <dbReference type="NCBI Taxonomy" id="226217"/>
    <lineage>
        <taxon>Bacteria</taxon>
        <taxon>Bacillati</taxon>
        <taxon>Actinomycetota</taxon>
        <taxon>Actinomycetes</taxon>
        <taxon>Kitasatosporales</taxon>
        <taxon>Streptomycetaceae</taxon>
        <taxon>Streptomyces</taxon>
    </lineage>
</organism>
<dbReference type="SUPFAM" id="SSF53697">
    <property type="entry name" value="SIS domain"/>
    <property type="match status" value="1"/>
</dbReference>
<dbReference type="InterPro" id="IPR046348">
    <property type="entry name" value="SIS_dom_sf"/>
</dbReference>
<protein>
    <submittedName>
        <fullName evidence="4">SIS domain-containing protein</fullName>
    </submittedName>
</protein>
<accession>A0ABN2PKU0</accession>
<evidence type="ECO:0000313" key="4">
    <source>
        <dbReference type="EMBL" id="GAA1923709.1"/>
    </source>
</evidence>
<dbReference type="Pfam" id="PF10432">
    <property type="entry name" value="bact-PGI_C"/>
    <property type="match status" value="1"/>
</dbReference>
<keyword evidence="2" id="KW-0413">Isomerase</keyword>
<gene>
    <name evidence="4" type="ORF">GCM10009716_35100</name>
</gene>
<feature type="domain" description="Bifunctional glucose-6-phosphate/mannose-6-phosphate isomerase C-terminal" evidence="3">
    <location>
        <begin position="224"/>
        <end position="376"/>
    </location>
</feature>
<dbReference type="Gene3D" id="3.40.50.10490">
    <property type="entry name" value="Glucose-6-phosphate isomerase like protein, domain 1"/>
    <property type="match status" value="1"/>
</dbReference>
<evidence type="ECO:0000256" key="1">
    <source>
        <dbReference type="ARBA" id="ARBA00010523"/>
    </source>
</evidence>
<dbReference type="EMBL" id="BAAAMJ010000034">
    <property type="protein sequence ID" value="GAA1923709.1"/>
    <property type="molecule type" value="Genomic_DNA"/>
</dbReference>